<evidence type="ECO:0000259" key="1">
    <source>
        <dbReference type="Pfam" id="PF05076"/>
    </source>
</evidence>
<dbReference type="EMBL" id="CAXIXY010000005">
    <property type="protein sequence ID" value="CAL2088227.1"/>
    <property type="molecule type" value="Genomic_DNA"/>
</dbReference>
<protein>
    <submittedName>
        <fullName evidence="2">SUFU domain-containing protein</fullName>
    </submittedName>
</protein>
<dbReference type="Pfam" id="PF05076">
    <property type="entry name" value="SUFU"/>
    <property type="match status" value="1"/>
</dbReference>
<dbReference type="InterPro" id="IPR020941">
    <property type="entry name" value="SUFU-like_domain"/>
</dbReference>
<proteinExistence type="predicted"/>
<comment type="caution">
    <text evidence="2">The sequence shown here is derived from an EMBL/GenBank/DDBJ whole genome shotgun (WGS) entry which is preliminary data.</text>
</comment>
<sequence length="371" mass="43137">MSFFKKLFLSKQKEFQKAEVLIQEQSPSCPITAIVEQDNRVVYFYLWGDDKTNFGVKSCWVRNLKKAPEKLEEKLMNKGIPPMLPEQFCKFKDGQEKLNGNELKIIWTEEGDSASLLFKNEIIAIIPSWGGQNGFYGYARDCIGQGNFAWELKESNALLDRIKKSEQYWNAWNNELNPFQVQQPLILKSYDETFGKHDKYYAIDGNEWPPKGLYLRKGESKTIFATVGLSIIPMPTVEMYTENRFDLNRIELGFILDSVFSDKEIQEMAEWISGQSSIPWKSITFLGEGHTINFKPFNSKTFNFVLLTNKLDIFPKPELEDFRDSKINFLWMVPISEKERKEIMNDGSDSVIQKLNKIGEEIFSLQREETI</sequence>
<keyword evidence="3" id="KW-1185">Reference proteome</keyword>
<feature type="domain" description="Suppressor of fused-like" evidence="1">
    <location>
        <begin position="221"/>
        <end position="367"/>
    </location>
</feature>
<reference evidence="2 3" key="1">
    <citation type="submission" date="2024-05" db="EMBL/GenBank/DDBJ databases">
        <authorList>
            <person name="Duchaud E."/>
        </authorList>
    </citation>
    <scope>NUCLEOTIDE SEQUENCE [LARGE SCALE GENOMIC DNA]</scope>
    <source>
        <strain evidence="2">Ena-SAMPLE-TAB-13-05-2024-13:56:06:370-140302</strain>
    </source>
</reference>
<evidence type="ECO:0000313" key="3">
    <source>
        <dbReference type="Proteomes" id="UP001497416"/>
    </source>
</evidence>
<name>A0ABM9P2N4_9FLAO</name>
<gene>
    <name evidence="2" type="ORF">T190607A01A_30096</name>
</gene>
<dbReference type="RefSeq" id="WP_348712481.1">
    <property type="nucleotide sequence ID" value="NZ_CAXIXY010000005.1"/>
</dbReference>
<accession>A0ABM9P2N4</accession>
<organism evidence="2 3">
    <name type="scientific">Tenacibaculum platacis</name>
    <dbReference type="NCBI Taxonomy" id="3137852"/>
    <lineage>
        <taxon>Bacteria</taxon>
        <taxon>Pseudomonadati</taxon>
        <taxon>Bacteroidota</taxon>
        <taxon>Flavobacteriia</taxon>
        <taxon>Flavobacteriales</taxon>
        <taxon>Flavobacteriaceae</taxon>
        <taxon>Tenacibaculum</taxon>
    </lineage>
</organism>
<dbReference type="Proteomes" id="UP001497416">
    <property type="component" value="Unassembled WGS sequence"/>
</dbReference>
<evidence type="ECO:0000313" key="2">
    <source>
        <dbReference type="EMBL" id="CAL2088227.1"/>
    </source>
</evidence>